<name>A0A9D9DUY3_9BACT</name>
<evidence type="ECO:0000313" key="2">
    <source>
        <dbReference type="Proteomes" id="UP000823612"/>
    </source>
</evidence>
<gene>
    <name evidence="1" type="ORF">IAB08_07750</name>
</gene>
<reference evidence="1" key="2">
    <citation type="journal article" date="2021" name="PeerJ">
        <title>Extensive microbial diversity within the chicken gut microbiome revealed by metagenomics and culture.</title>
        <authorList>
            <person name="Gilroy R."/>
            <person name="Ravi A."/>
            <person name="Getino M."/>
            <person name="Pursley I."/>
            <person name="Horton D.L."/>
            <person name="Alikhan N.F."/>
            <person name="Baker D."/>
            <person name="Gharbi K."/>
            <person name="Hall N."/>
            <person name="Watson M."/>
            <person name="Adriaenssens E.M."/>
            <person name="Foster-Nyarko E."/>
            <person name="Jarju S."/>
            <person name="Secka A."/>
            <person name="Antonio M."/>
            <person name="Oren A."/>
            <person name="Chaudhuri R.R."/>
            <person name="La Ragione R."/>
            <person name="Hildebrand F."/>
            <person name="Pallen M.J."/>
        </authorList>
    </citation>
    <scope>NUCLEOTIDE SEQUENCE</scope>
    <source>
        <strain evidence="1">2889</strain>
    </source>
</reference>
<reference evidence="1" key="1">
    <citation type="submission" date="2020-10" db="EMBL/GenBank/DDBJ databases">
        <authorList>
            <person name="Gilroy R."/>
        </authorList>
    </citation>
    <scope>NUCLEOTIDE SEQUENCE</scope>
    <source>
        <strain evidence="1">2889</strain>
    </source>
</reference>
<evidence type="ECO:0000313" key="1">
    <source>
        <dbReference type="EMBL" id="MBO8433168.1"/>
    </source>
</evidence>
<protein>
    <recommendedName>
        <fullName evidence="3">DUF551 domain-containing protein</fullName>
    </recommendedName>
</protein>
<dbReference type="EMBL" id="JADIMZ010000113">
    <property type="protein sequence ID" value="MBO8433168.1"/>
    <property type="molecule type" value="Genomic_DNA"/>
</dbReference>
<proteinExistence type="predicted"/>
<organism evidence="1 2">
    <name type="scientific">Candidatus Pullibacteroides excrementavium</name>
    <dbReference type="NCBI Taxonomy" id="2840905"/>
    <lineage>
        <taxon>Bacteria</taxon>
        <taxon>Pseudomonadati</taxon>
        <taxon>Bacteroidota</taxon>
        <taxon>Bacteroidia</taxon>
        <taxon>Bacteroidales</taxon>
        <taxon>Candidatus Pullibacteroides</taxon>
    </lineage>
</organism>
<accession>A0A9D9DUY3</accession>
<comment type="caution">
    <text evidence="1">The sequence shown here is derived from an EMBL/GenBank/DDBJ whole genome shotgun (WGS) entry which is preliminary data.</text>
</comment>
<dbReference type="AlphaFoldDB" id="A0A9D9DUY3"/>
<evidence type="ECO:0008006" key="3">
    <source>
        <dbReference type="Google" id="ProtNLM"/>
    </source>
</evidence>
<sequence length="84" mass="9648">MKSKEQQAKEHAAGVPYYQDRRQHAADDFIAGWDAAEMWRTDKENMPDNGFVLVLYGETPMLLSGKYAKGQSVVKYWKPIPEMP</sequence>
<dbReference type="Proteomes" id="UP000823612">
    <property type="component" value="Unassembled WGS sequence"/>
</dbReference>